<dbReference type="AlphaFoldDB" id="A0A9D1P0I0"/>
<keyword evidence="1" id="KW-0418">Kinase</keyword>
<evidence type="ECO:0000313" key="2">
    <source>
        <dbReference type="Proteomes" id="UP000824169"/>
    </source>
</evidence>
<proteinExistence type="predicted"/>
<dbReference type="Gene3D" id="3.40.50.300">
    <property type="entry name" value="P-loop containing nucleotide triphosphate hydrolases"/>
    <property type="match status" value="1"/>
</dbReference>
<dbReference type="Proteomes" id="UP000824169">
    <property type="component" value="Unassembled WGS sequence"/>
</dbReference>
<keyword evidence="1" id="KW-0808">Transferase</keyword>
<reference evidence="1" key="1">
    <citation type="submission" date="2020-10" db="EMBL/GenBank/DDBJ databases">
        <authorList>
            <person name="Gilroy R."/>
        </authorList>
    </citation>
    <scope>NUCLEOTIDE SEQUENCE</scope>
    <source>
        <strain evidence="1">CHK188-20938</strain>
    </source>
</reference>
<organism evidence="1 2">
    <name type="scientific">Candidatus Scatomonas pullistercoris</name>
    <dbReference type="NCBI Taxonomy" id="2840920"/>
    <lineage>
        <taxon>Bacteria</taxon>
        <taxon>Bacillati</taxon>
        <taxon>Bacillota</taxon>
        <taxon>Clostridia</taxon>
        <taxon>Lachnospirales</taxon>
        <taxon>Lachnospiraceae</taxon>
        <taxon>Lachnospiraceae incertae sedis</taxon>
        <taxon>Candidatus Scatomonas</taxon>
    </lineage>
</organism>
<gene>
    <name evidence="1" type="ORF">IAB71_00220</name>
</gene>
<accession>A0A9D1P0I0</accession>
<evidence type="ECO:0000313" key="1">
    <source>
        <dbReference type="EMBL" id="HIV24210.1"/>
    </source>
</evidence>
<protein>
    <submittedName>
        <fullName evidence="1">Cytidylate kinase-like family protein</fullName>
    </submittedName>
</protein>
<dbReference type="EMBL" id="DVOO01000002">
    <property type="protein sequence ID" value="HIV24210.1"/>
    <property type="molecule type" value="Genomic_DNA"/>
</dbReference>
<dbReference type="InterPro" id="IPR027417">
    <property type="entry name" value="P-loop_NTPase"/>
</dbReference>
<dbReference type="Pfam" id="PF13189">
    <property type="entry name" value="Cytidylate_kin2"/>
    <property type="match status" value="1"/>
</dbReference>
<name>A0A9D1P0I0_9FIRM</name>
<sequence>MNTIITISRQHGSAGREIGMELAKALNIPCYDKELLERASKDSGLAKEIFEANEKRHTSSFLYSLVMDTYSYGYSSNVLSDMPLNQKVFLAQFDTIKTLAKEGPCVFIGRCADYALEAFPNCISVFVHADLRKRVRRIAALNSVSDSKAKDIIAKVDKNRASYYNYYTCKKWGEMESYHVCLDSGQFGIDGTVDLLQAIVNKKESGYKRAIFTVDSHKDA</sequence>
<dbReference type="GO" id="GO:0016301">
    <property type="term" value="F:kinase activity"/>
    <property type="evidence" value="ECO:0007669"/>
    <property type="project" value="UniProtKB-KW"/>
</dbReference>
<reference evidence="1" key="2">
    <citation type="journal article" date="2021" name="PeerJ">
        <title>Extensive microbial diversity within the chicken gut microbiome revealed by metagenomics and culture.</title>
        <authorList>
            <person name="Gilroy R."/>
            <person name="Ravi A."/>
            <person name="Getino M."/>
            <person name="Pursley I."/>
            <person name="Horton D.L."/>
            <person name="Alikhan N.F."/>
            <person name="Baker D."/>
            <person name="Gharbi K."/>
            <person name="Hall N."/>
            <person name="Watson M."/>
            <person name="Adriaenssens E.M."/>
            <person name="Foster-Nyarko E."/>
            <person name="Jarju S."/>
            <person name="Secka A."/>
            <person name="Antonio M."/>
            <person name="Oren A."/>
            <person name="Chaudhuri R.R."/>
            <person name="La Ragione R."/>
            <person name="Hildebrand F."/>
            <person name="Pallen M.J."/>
        </authorList>
    </citation>
    <scope>NUCLEOTIDE SEQUENCE</scope>
    <source>
        <strain evidence="1">CHK188-20938</strain>
    </source>
</reference>
<dbReference type="SUPFAM" id="SSF52540">
    <property type="entry name" value="P-loop containing nucleoside triphosphate hydrolases"/>
    <property type="match status" value="1"/>
</dbReference>
<comment type="caution">
    <text evidence="1">The sequence shown here is derived from an EMBL/GenBank/DDBJ whole genome shotgun (WGS) entry which is preliminary data.</text>
</comment>